<reference evidence="6 7" key="1">
    <citation type="submission" date="2022-05" db="EMBL/GenBank/DDBJ databases">
        <authorList>
            <consortium name="Genoscope - CEA"/>
            <person name="William W."/>
        </authorList>
    </citation>
    <scope>NUCLEOTIDE SEQUENCE [LARGE SCALE GENOMIC DNA]</scope>
</reference>
<accession>A0ABN8RZU0</accession>
<gene>
    <name evidence="6" type="ORF">PEVE_00015834</name>
</gene>
<feature type="active site" evidence="3">
    <location>
        <position position="438"/>
    </location>
</feature>
<evidence type="ECO:0000313" key="7">
    <source>
        <dbReference type="Proteomes" id="UP001159427"/>
    </source>
</evidence>
<comment type="similarity">
    <text evidence="1">Belongs to the 'GDXG' lipolytic enzyme family.</text>
</comment>
<feature type="domain" description="Alpha/beta hydrolase fold-3" evidence="5">
    <location>
        <begin position="116"/>
        <end position="262"/>
    </location>
</feature>
<feature type="domain" description="Alpha/beta hydrolase fold-3" evidence="5">
    <location>
        <begin position="396"/>
        <end position="505"/>
    </location>
</feature>
<feature type="domain" description="Alpha/beta hydrolase fold-3" evidence="5">
    <location>
        <begin position="311"/>
        <end position="367"/>
    </location>
</feature>
<evidence type="ECO:0000256" key="4">
    <source>
        <dbReference type="SAM" id="Phobius"/>
    </source>
</evidence>
<feature type="transmembrane region" description="Helical" evidence="4">
    <location>
        <begin position="124"/>
        <end position="145"/>
    </location>
</feature>
<organism evidence="6 7">
    <name type="scientific">Porites evermanni</name>
    <dbReference type="NCBI Taxonomy" id="104178"/>
    <lineage>
        <taxon>Eukaryota</taxon>
        <taxon>Metazoa</taxon>
        <taxon>Cnidaria</taxon>
        <taxon>Anthozoa</taxon>
        <taxon>Hexacorallia</taxon>
        <taxon>Scleractinia</taxon>
        <taxon>Fungiina</taxon>
        <taxon>Poritidae</taxon>
        <taxon>Porites</taxon>
    </lineage>
</organism>
<evidence type="ECO:0000256" key="1">
    <source>
        <dbReference type="ARBA" id="ARBA00010515"/>
    </source>
</evidence>
<feature type="transmembrane region" description="Helical" evidence="4">
    <location>
        <begin position="5"/>
        <end position="24"/>
    </location>
</feature>
<evidence type="ECO:0000259" key="5">
    <source>
        <dbReference type="Pfam" id="PF07859"/>
    </source>
</evidence>
<keyword evidence="2" id="KW-0378">Hydrolase</keyword>
<dbReference type="InterPro" id="IPR029058">
    <property type="entry name" value="AB_hydrolase_fold"/>
</dbReference>
<comment type="caution">
    <text evidence="6">The sequence shown here is derived from an EMBL/GenBank/DDBJ whole genome shotgun (WGS) entry which is preliminary data.</text>
</comment>
<feature type="active site" evidence="3">
    <location>
        <position position="194"/>
    </location>
</feature>
<feature type="domain" description="Alpha/beta hydrolase fold-3" evidence="5">
    <location>
        <begin position="975"/>
        <end position="1032"/>
    </location>
</feature>
<dbReference type="PANTHER" id="PTHR48081:SF8">
    <property type="entry name" value="ALPHA_BETA HYDROLASE FOLD-3 DOMAIN-CONTAINING PROTEIN-RELATED"/>
    <property type="match status" value="1"/>
</dbReference>
<evidence type="ECO:0000313" key="6">
    <source>
        <dbReference type="EMBL" id="CAH3184997.1"/>
    </source>
</evidence>
<name>A0ABN8RZU0_9CNID</name>
<feature type="domain" description="Alpha/beta hydrolase fold-3" evidence="5">
    <location>
        <begin position="780"/>
        <end position="926"/>
    </location>
</feature>
<dbReference type="InterPro" id="IPR033140">
    <property type="entry name" value="Lipase_GDXG_put_SER_AS"/>
</dbReference>
<dbReference type="Proteomes" id="UP001159427">
    <property type="component" value="Unassembled WGS sequence"/>
</dbReference>
<dbReference type="Gene3D" id="3.40.50.1820">
    <property type="entry name" value="alpha/beta hydrolase"/>
    <property type="match status" value="3"/>
</dbReference>
<keyword evidence="7" id="KW-1185">Reference proteome</keyword>
<dbReference type="PANTHER" id="PTHR48081">
    <property type="entry name" value="AB HYDROLASE SUPERFAMILY PROTEIN C4A8.06C"/>
    <property type="match status" value="1"/>
</dbReference>
<feature type="active site" evidence="3">
    <location>
        <position position="858"/>
    </location>
</feature>
<keyword evidence="4" id="KW-1133">Transmembrane helix</keyword>
<feature type="domain" description="Alpha/beta hydrolase fold-3" evidence="5">
    <location>
        <begin position="555"/>
        <end position="611"/>
    </location>
</feature>
<keyword evidence="4" id="KW-0472">Membrane</keyword>
<evidence type="ECO:0000256" key="3">
    <source>
        <dbReference type="PROSITE-ProRule" id="PRU10038"/>
    </source>
</evidence>
<dbReference type="InterPro" id="IPR050300">
    <property type="entry name" value="GDXG_lipolytic_enzyme"/>
</dbReference>
<dbReference type="InterPro" id="IPR013094">
    <property type="entry name" value="AB_hydrolase_3"/>
</dbReference>
<sequence>MANCLFIFAVTVTTLVAMIVGLYWNQDLPEGLPYDQQFGVRFVGANLDVYRFLGRAASFVGIGDSPIENLNYLLNVAEQIFAPDEGPDLDVHDTKIANVPVRVYKPKHPDAKSTGVVYIHGGGWTIGSVVVNFVYTSCAVLKLLWISLSTKYRLAPKHTFPTQFHDCYAVVTTVLNTADEYGIDSNRVVVAGDSAGGNLATAIALKLRDENKRLAAQILLYPAVQFLDLSLPSLKTKDSPILTQREMAEYWSYYMTGTPNLASSLLANNHSVHLRNSKYSSYVGVKDKEQQKAPKKPPENIPKAVLDGLIDYRVSPLMADSLKGLPKTLLITCEYDVLKDDGLLYKARLLGEGVKVTHLNYMTYHAFLAYQSVPFLTTEEFRQGLRDITDYLKELYRLAPKHTFPTQFHDCYSVVTTVLNTADKYGIDPNRVVVAGDSAGGNLATAIALKLRDENKRLAAQILLYPGVQFLDLSLPSFKTKGSPILSQRDVAEYWSYYMTGTPNLASTFLANNHSVHLRNTKYSSYVGVKDKEQQKAPKAPPENIPKAVIDGLIDYRVSPLMADSLKGLPKTLLITCEYDVLKDDGLLYKARLLGEGVKVTHLNYMTYHAFLAYQSVPFLTTEEFSQGLRDITDYLRDSGTGWVRGGGAGEVNDGVTSLAESKIRNMANCCFIFSVTAATFAAMIVGLYWYQDLPEGLPDDQKFSARFVGAHLDICRFLGRAASFVGIGDSPIENTNYLLNVAKRKKKEGSHLEVHDTKIANVPVRVYKPKHPDAKSTGVVYIHGGGWTLGSVELFHPFTYELAKEANTVLISVEYRLAPKHTFPTQFYDCYAVVKNVLTTADKYGINSNRVVVAGDSAGGNLATAIALKLRDENLRLAAQILLYPAAQFLDLSLPSFKTKDSPILTQRQMAEYWSYYMTGTPNLASTLLANNHSVHLRNTKYSSYVGVKDKEQQKAPKKPPENIPKAVIDGLIDYRVSPLMADSLKGLPKTLLITCEYDVLKDEGLLYKARLLGDGVKVTHLNYMTYHGFMAFQPVPVFTTEEYRHVLRDITDYLKEL</sequence>
<dbReference type="SUPFAM" id="SSF53474">
    <property type="entry name" value="alpha/beta-Hydrolases"/>
    <property type="match status" value="3"/>
</dbReference>
<feature type="transmembrane region" description="Helical" evidence="4">
    <location>
        <begin position="671"/>
        <end position="691"/>
    </location>
</feature>
<dbReference type="EMBL" id="CALNXI010002227">
    <property type="protein sequence ID" value="CAH3184997.1"/>
    <property type="molecule type" value="Genomic_DNA"/>
</dbReference>
<proteinExistence type="inferred from homology"/>
<protein>
    <recommendedName>
        <fullName evidence="5">Alpha/beta hydrolase fold-3 domain-containing protein</fullName>
    </recommendedName>
</protein>
<dbReference type="Pfam" id="PF07859">
    <property type="entry name" value="Abhydrolase_3"/>
    <property type="match status" value="6"/>
</dbReference>
<keyword evidence="4" id="KW-0812">Transmembrane</keyword>
<dbReference type="PROSITE" id="PS01174">
    <property type="entry name" value="LIPASE_GDXG_SER"/>
    <property type="match status" value="3"/>
</dbReference>
<evidence type="ECO:0000256" key="2">
    <source>
        <dbReference type="ARBA" id="ARBA00022801"/>
    </source>
</evidence>